<comment type="caution">
    <text evidence="1">The sequence shown here is derived from an EMBL/GenBank/DDBJ whole genome shotgun (WGS) entry which is preliminary data.</text>
</comment>
<reference evidence="1 2" key="1">
    <citation type="journal article" date="2023" name="Plants (Basel)">
        <title>Bridging the Gap: Combining Genomics and Transcriptomics Approaches to Understand Stylosanthes scabra, an Orphan Legume from the Brazilian Caatinga.</title>
        <authorList>
            <person name="Ferreira-Neto J.R.C."/>
            <person name="da Silva M.D."/>
            <person name="Binneck E."/>
            <person name="de Melo N.F."/>
            <person name="da Silva R.H."/>
            <person name="de Melo A.L.T.M."/>
            <person name="Pandolfi V."/>
            <person name="Bustamante F.O."/>
            <person name="Brasileiro-Vidal A.C."/>
            <person name="Benko-Iseppon A.M."/>
        </authorList>
    </citation>
    <scope>NUCLEOTIDE SEQUENCE [LARGE SCALE GENOMIC DNA]</scope>
    <source>
        <tissue evidence="1">Leaves</tissue>
    </source>
</reference>
<dbReference type="Proteomes" id="UP001341840">
    <property type="component" value="Unassembled WGS sequence"/>
</dbReference>
<gene>
    <name evidence="1" type="ORF">PIB30_056654</name>
</gene>
<evidence type="ECO:0000313" key="1">
    <source>
        <dbReference type="EMBL" id="MED6161004.1"/>
    </source>
</evidence>
<accession>A0ABU6UIX7</accession>
<organism evidence="1 2">
    <name type="scientific">Stylosanthes scabra</name>
    <dbReference type="NCBI Taxonomy" id="79078"/>
    <lineage>
        <taxon>Eukaryota</taxon>
        <taxon>Viridiplantae</taxon>
        <taxon>Streptophyta</taxon>
        <taxon>Embryophyta</taxon>
        <taxon>Tracheophyta</taxon>
        <taxon>Spermatophyta</taxon>
        <taxon>Magnoliopsida</taxon>
        <taxon>eudicotyledons</taxon>
        <taxon>Gunneridae</taxon>
        <taxon>Pentapetalae</taxon>
        <taxon>rosids</taxon>
        <taxon>fabids</taxon>
        <taxon>Fabales</taxon>
        <taxon>Fabaceae</taxon>
        <taxon>Papilionoideae</taxon>
        <taxon>50 kb inversion clade</taxon>
        <taxon>dalbergioids sensu lato</taxon>
        <taxon>Dalbergieae</taxon>
        <taxon>Pterocarpus clade</taxon>
        <taxon>Stylosanthes</taxon>
    </lineage>
</organism>
<keyword evidence="2" id="KW-1185">Reference proteome</keyword>
<sequence length="104" mass="11451">MPDPSAGHELMRRLASRARRLVGINPKNGFSATTIMTSVHVKATRNPSIALPSEKQMIVRNTRARPLSSTRVIITTQSEQLQLKSVPKIVSRNISLVAGIHRTT</sequence>
<name>A0ABU6UIX7_9FABA</name>
<evidence type="ECO:0000313" key="2">
    <source>
        <dbReference type="Proteomes" id="UP001341840"/>
    </source>
</evidence>
<proteinExistence type="predicted"/>
<protein>
    <submittedName>
        <fullName evidence="1">Uncharacterized protein</fullName>
    </submittedName>
</protein>
<dbReference type="EMBL" id="JASCZI010121284">
    <property type="protein sequence ID" value="MED6161004.1"/>
    <property type="molecule type" value="Genomic_DNA"/>
</dbReference>